<dbReference type="OrthoDB" id="9876299at2759"/>
<dbReference type="Proteomes" id="UP000052943">
    <property type="component" value="Unassembled WGS sequence"/>
</dbReference>
<dbReference type="GO" id="GO:0016616">
    <property type="term" value="F:oxidoreductase activity, acting on the CH-OH group of donors, NAD or NADP as acceptor"/>
    <property type="evidence" value="ECO:0007669"/>
    <property type="project" value="TreeGrafter"/>
</dbReference>
<gene>
    <name evidence="2" type="ORF">AM587_10006606</name>
</gene>
<dbReference type="PANTHER" id="PTHR45458">
    <property type="entry name" value="SHORT-CHAIN DEHYDROGENASE/REDUCTASE SDR"/>
    <property type="match status" value="1"/>
</dbReference>
<reference evidence="2 3" key="1">
    <citation type="submission" date="2015-11" db="EMBL/GenBank/DDBJ databases">
        <title>Genomes and virulence difference between two physiological races of Phytophthora nicotianae.</title>
        <authorList>
            <person name="Liu H."/>
            <person name="Ma X."/>
            <person name="Yu H."/>
            <person name="Fang D."/>
            <person name="Li Y."/>
            <person name="Wang X."/>
            <person name="Wang W."/>
            <person name="Dong Y."/>
            <person name="Xiao B."/>
        </authorList>
    </citation>
    <scope>NUCLEOTIDE SEQUENCE [LARGE SCALE GENOMIC DNA]</scope>
    <source>
        <strain evidence="3">race 0</strain>
    </source>
</reference>
<dbReference type="Pfam" id="PF00106">
    <property type="entry name" value="adh_short"/>
    <property type="match status" value="1"/>
</dbReference>
<dbReference type="PRINTS" id="PR00081">
    <property type="entry name" value="GDHRDH"/>
</dbReference>
<protein>
    <submittedName>
        <fullName evidence="2">C-factor</fullName>
    </submittedName>
</protein>
<dbReference type="InterPro" id="IPR052184">
    <property type="entry name" value="SDR_enzymes"/>
</dbReference>
<name>A0A0W8CH51_PHYNI</name>
<organism evidence="2 3">
    <name type="scientific">Phytophthora nicotianae</name>
    <name type="common">Potato buckeye rot agent</name>
    <name type="synonym">Phytophthora parasitica</name>
    <dbReference type="NCBI Taxonomy" id="4792"/>
    <lineage>
        <taxon>Eukaryota</taxon>
        <taxon>Sar</taxon>
        <taxon>Stramenopiles</taxon>
        <taxon>Oomycota</taxon>
        <taxon>Peronosporomycetes</taxon>
        <taxon>Peronosporales</taxon>
        <taxon>Peronosporaceae</taxon>
        <taxon>Phytophthora</taxon>
    </lineage>
</organism>
<dbReference type="AlphaFoldDB" id="A0A0W8CH51"/>
<comment type="similarity">
    <text evidence="1">Belongs to the short-chain dehydrogenases/reductases (SDR) family.</text>
</comment>
<evidence type="ECO:0000313" key="3">
    <source>
        <dbReference type="Proteomes" id="UP000052943"/>
    </source>
</evidence>
<dbReference type="InterPro" id="IPR002347">
    <property type="entry name" value="SDR_fam"/>
</dbReference>
<accession>A0A0W8CH51</accession>
<dbReference type="PRINTS" id="PR00080">
    <property type="entry name" value="SDRFAMILY"/>
</dbReference>
<dbReference type="PANTHER" id="PTHR45458:SF1">
    <property type="entry name" value="SHORT CHAIN DEHYDROGENASE"/>
    <property type="match status" value="1"/>
</dbReference>
<proteinExistence type="inferred from homology"/>
<dbReference type="CDD" id="cd05325">
    <property type="entry name" value="carb_red_sniffer_like_SDR_c"/>
    <property type="match status" value="1"/>
</dbReference>
<dbReference type="Gene3D" id="3.40.50.720">
    <property type="entry name" value="NAD(P)-binding Rossmann-like Domain"/>
    <property type="match status" value="1"/>
</dbReference>
<dbReference type="InterPro" id="IPR036291">
    <property type="entry name" value="NAD(P)-bd_dom_sf"/>
</dbReference>
<comment type="caution">
    <text evidence="2">The sequence shown here is derived from an EMBL/GenBank/DDBJ whole genome shotgun (WGS) entry which is preliminary data.</text>
</comment>
<evidence type="ECO:0000256" key="1">
    <source>
        <dbReference type="RuleBase" id="RU000363"/>
    </source>
</evidence>
<dbReference type="SUPFAM" id="SSF51735">
    <property type="entry name" value="NAD(P)-binding Rossmann-fold domains"/>
    <property type="match status" value="1"/>
</dbReference>
<dbReference type="EMBL" id="LNFO01003220">
    <property type="protein sequence ID" value="KUF83485.1"/>
    <property type="molecule type" value="Genomic_DNA"/>
</dbReference>
<sequence length="232" mass="24636">MTAKTVLITGSTRGIGLEFANHFTKAGWKVIGVARNGSTAKELKSLSPLKVISFDCTDEKSIVQAAQELEGIPIDLLINNAGIFMGGGLKTTTKEMLMRQFEVNTVGPFLVTRALLPNLKLAAKKNGSDGALVVTVSSQMGSITGNKDGGNYSYGASKAAVNMVNSSLAIDLKKDNIAAIVVHPGYVVTDLTGGLGDVKTDESVRGMTRVIDKVTMADTGKFFHFQGHEMPW</sequence>
<evidence type="ECO:0000313" key="2">
    <source>
        <dbReference type="EMBL" id="KUF83485.1"/>
    </source>
</evidence>
<dbReference type="OMA" id="GIGLEYC"/>